<sequence>MKKQIIFLLLFIFNFSFSQDIEWEYVGKTSEVRNYISKNIDFAQKQFWELSYKNIIDKDTDHTVNLIEFDCDKSRLKLHLSIYYNKEGKVINSIRFSDEVKRWTETPPDSILSYELKKVCSKMK</sequence>
<dbReference type="Proteomes" id="UP000198555">
    <property type="component" value="Unassembled WGS sequence"/>
</dbReference>
<evidence type="ECO:0000256" key="1">
    <source>
        <dbReference type="SAM" id="SignalP"/>
    </source>
</evidence>
<dbReference type="EMBL" id="FNWX01000010">
    <property type="protein sequence ID" value="SEH53560.1"/>
    <property type="molecule type" value="Genomic_DNA"/>
</dbReference>
<accession>A0A1H6IVB4</accession>
<feature type="domain" description="Surface-adhesin protein E-like" evidence="2">
    <location>
        <begin position="46"/>
        <end position="121"/>
    </location>
</feature>
<organism evidence="3 4">
    <name type="scientific">Epilithonimonas hominis</name>
    <dbReference type="NCBI Taxonomy" id="420404"/>
    <lineage>
        <taxon>Bacteria</taxon>
        <taxon>Pseudomonadati</taxon>
        <taxon>Bacteroidota</taxon>
        <taxon>Flavobacteriia</taxon>
        <taxon>Flavobacteriales</taxon>
        <taxon>Weeksellaceae</taxon>
        <taxon>Chryseobacterium group</taxon>
        <taxon>Epilithonimonas</taxon>
    </lineage>
</organism>
<reference evidence="4" key="1">
    <citation type="submission" date="2016-10" db="EMBL/GenBank/DDBJ databases">
        <authorList>
            <person name="Varghese N."/>
            <person name="Submissions S."/>
        </authorList>
    </citation>
    <scope>NUCLEOTIDE SEQUENCE [LARGE SCALE GENOMIC DNA]</scope>
    <source>
        <strain evidence="4">DSM 19326</strain>
    </source>
</reference>
<protein>
    <recommendedName>
        <fullName evidence="2">Surface-adhesin protein E-like domain-containing protein</fullName>
    </recommendedName>
</protein>
<dbReference type="AlphaFoldDB" id="A0A1H6IVB4"/>
<evidence type="ECO:0000259" key="2">
    <source>
        <dbReference type="Pfam" id="PF16747"/>
    </source>
</evidence>
<proteinExistence type="predicted"/>
<dbReference type="InterPro" id="IPR031939">
    <property type="entry name" value="Adhesin_E-like"/>
</dbReference>
<feature type="chain" id="PRO_5011593435" description="Surface-adhesin protein E-like domain-containing protein" evidence="1">
    <location>
        <begin position="19"/>
        <end position="124"/>
    </location>
</feature>
<name>A0A1H6IVB4_9FLAO</name>
<gene>
    <name evidence="3" type="ORF">SAMN05421793_11033</name>
</gene>
<keyword evidence="4" id="KW-1185">Reference proteome</keyword>
<dbReference type="STRING" id="420404.SAMN05421793_11033"/>
<feature type="signal peptide" evidence="1">
    <location>
        <begin position="1"/>
        <end position="18"/>
    </location>
</feature>
<keyword evidence="1" id="KW-0732">Signal</keyword>
<evidence type="ECO:0000313" key="3">
    <source>
        <dbReference type="EMBL" id="SEH53560.1"/>
    </source>
</evidence>
<dbReference type="RefSeq" id="WP_089769110.1">
    <property type="nucleotide sequence ID" value="NZ_FNWX01000010.1"/>
</dbReference>
<dbReference type="Pfam" id="PF16747">
    <property type="entry name" value="Adhesin_E"/>
    <property type="match status" value="1"/>
</dbReference>
<evidence type="ECO:0000313" key="4">
    <source>
        <dbReference type="Proteomes" id="UP000198555"/>
    </source>
</evidence>